<protein>
    <submittedName>
        <fullName evidence="2">Uncharacterized protein</fullName>
    </submittedName>
</protein>
<evidence type="ECO:0000313" key="3">
    <source>
        <dbReference type="Proteomes" id="UP000663874"/>
    </source>
</evidence>
<feature type="non-terminal residue" evidence="2">
    <location>
        <position position="1"/>
    </location>
</feature>
<feature type="non-terminal residue" evidence="2">
    <location>
        <position position="57"/>
    </location>
</feature>
<accession>A0A820MTP9</accession>
<dbReference type="AlphaFoldDB" id="A0A820MTP9"/>
<organism evidence="2 3">
    <name type="scientific">Rotaria sordida</name>
    <dbReference type="NCBI Taxonomy" id="392033"/>
    <lineage>
        <taxon>Eukaryota</taxon>
        <taxon>Metazoa</taxon>
        <taxon>Spiralia</taxon>
        <taxon>Gnathifera</taxon>
        <taxon>Rotifera</taxon>
        <taxon>Eurotatoria</taxon>
        <taxon>Bdelloidea</taxon>
        <taxon>Philodinida</taxon>
        <taxon>Philodinidae</taxon>
        <taxon>Rotaria</taxon>
    </lineage>
</organism>
<reference evidence="2" key="1">
    <citation type="submission" date="2021-02" db="EMBL/GenBank/DDBJ databases">
        <authorList>
            <person name="Nowell W R."/>
        </authorList>
    </citation>
    <scope>NUCLEOTIDE SEQUENCE</scope>
</reference>
<name>A0A820MTP9_9BILA</name>
<dbReference type="Proteomes" id="UP000663874">
    <property type="component" value="Unassembled WGS sequence"/>
</dbReference>
<gene>
    <name evidence="2" type="ORF">FNK824_LOCUS43211</name>
</gene>
<evidence type="ECO:0000313" key="2">
    <source>
        <dbReference type="EMBL" id="CAF4377855.1"/>
    </source>
</evidence>
<feature type="region of interest" description="Disordered" evidence="1">
    <location>
        <begin position="1"/>
        <end position="30"/>
    </location>
</feature>
<dbReference type="EMBL" id="CAJOBE010057999">
    <property type="protein sequence ID" value="CAF4377855.1"/>
    <property type="molecule type" value="Genomic_DNA"/>
</dbReference>
<proteinExistence type="predicted"/>
<comment type="caution">
    <text evidence="2">The sequence shown here is derived from an EMBL/GenBank/DDBJ whole genome shotgun (WGS) entry which is preliminary data.</text>
</comment>
<feature type="compositionally biased region" description="Polar residues" evidence="1">
    <location>
        <begin position="10"/>
        <end position="19"/>
    </location>
</feature>
<evidence type="ECO:0000256" key="1">
    <source>
        <dbReference type="SAM" id="MobiDB-lite"/>
    </source>
</evidence>
<sequence>QEIGHLLIPNSDTSSTQPSDGLIDTGDDPSLEEKYQRMVNEINIKMMTLFYSNFHLG</sequence>